<dbReference type="Gene3D" id="1.20.120.620">
    <property type="entry name" value="Backbone structure of the membrane domain of e. Coli histidine kinase receptor kdpd"/>
    <property type="match status" value="1"/>
</dbReference>
<keyword evidence="5" id="KW-0547">Nucleotide-binding</keyword>
<sequence>MPQVLTRGPLAILAALAAPLAVSAILLPFRDNIANTNVALILVVVVVAAAVYGHRLAGALAAVSAAVWFDYFFTRPYEHFSITRSADITTAVLLLVVGLVVSQLAARARRLQVIAITDAEYLTQIHHTAKLAQSATSPTGVVDQVRAQLVGLLHLQDCRFEYGTLLGHPPRLEQDGSVVHGHRTWDVDRLGLPHEEVELRVFSSGHFYGRFMLRPTPGFIPSLEARLVAVTLADQAGSAVDAMQGVPRMATDG</sequence>
<evidence type="ECO:0000313" key="14">
    <source>
        <dbReference type="Proteomes" id="UP001614394"/>
    </source>
</evidence>
<protein>
    <submittedName>
        <fullName evidence="13">DUF4118 domain-containing protein</fullName>
    </submittedName>
</protein>
<proteinExistence type="predicted"/>
<dbReference type="Pfam" id="PF13493">
    <property type="entry name" value="DUF4118"/>
    <property type="match status" value="1"/>
</dbReference>
<accession>A0ABW8C4J7</accession>
<keyword evidence="3" id="KW-0808">Transferase</keyword>
<keyword evidence="7" id="KW-0067">ATP-binding</keyword>
<evidence type="ECO:0000256" key="5">
    <source>
        <dbReference type="ARBA" id="ARBA00022741"/>
    </source>
</evidence>
<evidence type="ECO:0000256" key="1">
    <source>
        <dbReference type="ARBA" id="ARBA00004141"/>
    </source>
</evidence>
<evidence type="ECO:0000256" key="7">
    <source>
        <dbReference type="ARBA" id="ARBA00022840"/>
    </source>
</evidence>
<evidence type="ECO:0000313" key="13">
    <source>
        <dbReference type="EMBL" id="MFI9100742.1"/>
    </source>
</evidence>
<evidence type="ECO:0000259" key="12">
    <source>
        <dbReference type="Pfam" id="PF13493"/>
    </source>
</evidence>
<evidence type="ECO:0000256" key="4">
    <source>
        <dbReference type="ARBA" id="ARBA00022692"/>
    </source>
</evidence>
<gene>
    <name evidence="13" type="ORF">ACIGXA_09455</name>
</gene>
<keyword evidence="4 11" id="KW-0812">Transmembrane</keyword>
<dbReference type="RefSeq" id="WP_399646302.1">
    <property type="nucleotide sequence ID" value="NZ_JBITYG010000002.1"/>
</dbReference>
<evidence type="ECO:0000256" key="11">
    <source>
        <dbReference type="SAM" id="Phobius"/>
    </source>
</evidence>
<evidence type="ECO:0000256" key="3">
    <source>
        <dbReference type="ARBA" id="ARBA00022679"/>
    </source>
</evidence>
<evidence type="ECO:0000256" key="6">
    <source>
        <dbReference type="ARBA" id="ARBA00022777"/>
    </source>
</evidence>
<keyword evidence="8 11" id="KW-1133">Transmembrane helix</keyword>
<feature type="transmembrane region" description="Helical" evidence="11">
    <location>
        <begin position="86"/>
        <end position="106"/>
    </location>
</feature>
<name>A0ABW8C4J7_9ACTN</name>
<evidence type="ECO:0000256" key="8">
    <source>
        <dbReference type="ARBA" id="ARBA00022989"/>
    </source>
</evidence>
<comment type="subcellular location">
    <subcellularLocation>
        <location evidence="1">Membrane</location>
        <topology evidence="1">Multi-pass membrane protein</topology>
    </subcellularLocation>
</comment>
<keyword evidence="2" id="KW-0597">Phosphoprotein</keyword>
<organism evidence="13 14">
    <name type="scientific">Streptomyces fildesensis</name>
    <dbReference type="NCBI Taxonomy" id="375757"/>
    <lineage>
        <taxon>Bacteria</taxon>
        <taxon>Bacillati</taxon>
        <taxon>Actinomycetota</taxon>
        <taxon>Actinomycetes</taxon>
        <taxon>Kitasatosporales</taxon>
        <taxon>Streptomycetaceae</taxon>
        <taxon>Streptomyces</taxon>
    </lineage>
</organism>
<dbReference type="Proteomes" id="UP001614394">
    <property type="component" value="Unassembled WGS sequence"/>
</dbReference>
<keyword evidence="9" id="KW-0902">Two-component regulatory system</keyword>
<evidence type="ECO:0000256" key="2">
    <source>
        <dbReference type="ARBA" id="ARBA00022553"/>
    </source>
</evidence>
<evidence type="ECO:0000256" key="10">
    <source>
        <dbReference type="ARBA" id="ARBA00023136"/>
    </source>
</evidence>
<feature type="transmembrane region" description="Helical" evidence="11">
    <location>
        <begin position="33"/>
        <end position="51"/>
    </location>
</feature>
<keyword evidence="6" id="KW-0418">Kinase</keyword>
<dbReference type="EMBL" id="JBITYG010000002">
    <property type="protein sequence ID" value="MFI9100742.1"/>
    <property type="molecule type" value="Genomic_DNA"/>
</dbReference>
<dbReference type="InterPro" id="IPR038318">
    <property type="entry name" value="KdpD_sf"/>
</dbReference>
<comment type="caution">
    <text evidence="13">The sequence shown here is derived from an EMBL/GenBank/DDBJ whole genome shotgun (WGS) entry which is preliminary data.</text>
</comment>
<feature type="domain" description="Sensor protein KdpD transmembrane" evidence="12">
    <location>
        <begin position="13"/>
        <end position="112"/>
    </location>
</feature>
<dbReference type="InterPro" id="IPR025201">
    <property type="entry name" value="KdpD_TM"/>
</dbReference>
<evidence type="ECO:0000256" key="9">
    <source>
        <dbReference type="ARBA" id="ARBA00023012"/>
    </source>
</evidence>
<keyword evidence="10 11" id="KW-0472">Membrane</keyword>
<keyword evidence="14" id="KW-1185">Reference proteome</keyword>
<reference evidence="13 14" key="1">
    <citation type="submission" date="2024-10" db="EMBL/GenBank/DDBJ databases">
        <title>The Natural Products Discovery Center: Release of the First 8490 Sequenced Strains for Exploring Actinobacteria Biosynthetic Diversity.</title>
        <authorList>
            <person name="Kalkreuter E."/>
            <person name="Kautsar S.A."/>
            <person name="Yang D."/>
            <person name="Bader C.D."/>
            <person name="Teijaro C.N."/>
            <person name="Fluegel L."/>
            <person name="Davis C.M."/>
            <person name="Simpson J.R."/>
            <person name="Lauterbach L."/>
            <person name="Steele A.D."/>
            <person name="Gui C."/>
            <person name="Meng S."/>
            <person name="Li G."/>
            <person name="Viehrig K."/>
            <person name="Ye F."/>
            <person name="Su P."/>
            <person name="Kiefer A.F."/>
            <person name="Nichols A."/>
            <person name="Cepeda A.J."/>
            <person name="Yan W."/>
            <person name="Fan B."/>
            <person name="Jiang Y."/>
            <person name="Adhikari A."/>
            <person name="Zheng C.-J."/>
            <person name="Schuster L."/>
            <person name="Cowan T.M."/>
            <person name="Smanski M.J."/>
            <person name="Chevrette M.G."/>
            <person name="De Carvalho L.P.S."/>
            <person name="Shen B."/>
        </authorList>
    </citation>
    <scope>NUCLEOTIDE SEQUENCE [LARGE SCALE GENOMIC DNA]</scope>
    <source>
        <strain evidence="13 14">NPDC053399</strain>
    </source>
</reference>